<comment type="caution">
    <text evidence="1">The sequence shown here is derived from an EMBL/GenBank/DDBJ whole genome shotgun (WGS) entry which is preliminary data.</text>
</comment>
<dbReference type="Proteomes" id="UP001642260">
    <property type="component" value="Unassembled WGS sequence"/>
</dbReference>
<reference evidence="1 2" key="1">
    <citation type="submission" date="2022-03" db="EMBL/GenBank/DDBJ databases">
        <authorList>
            <person name="Macdonald S."/>
            <person name="Ahmed S."/>
            <person name="Newling K."/>
        </authorList>
    </citation>
    <scope>NUCLEOTIDE SEQUENCE [LARGE SCALE GENOMIC DNA]</scope>
</reference>
<evidence type="ECO:0000313" key="1">
    <source>
        <dbReference type="EMBL" id="CAH8384776.1"/>
    </source>
</evidence>
<dbReference type="AlphaFoldDB" id="A0ABC8LMN7"/>
<keyword evidence="2" id="KW-1185">Reference proteome</keyword>
<evidence type="ECO:0000313" key="2">
    <source>
        <dbReference type="Proteomes" id="UP001642260"/>
    </source>
</evidence>
<organism evidence="1 2">
    <name type="scientific">Eruca vesicaria subsp. sativa</name>
    <name type="common">Garden rocket</name>
    <name type="synonym">Eruca sativa</name>
    <dbReference type="NCBI Taxonomy" id="29727"/>
    <lineage>
        <taxon>Eukaryota</taxon>
        <taxon>Viridiplantae</taxon>
        <taxon>Streptophyta</taxon>
        <taxon>Embryophyta</taxon>
        <taxon>Tracheophyta</taxon>
        <taxon>Spermatophyta</taxon>
        <taxon>Magnoliopsida</taxon>
        <taxon>eudicotyledons</taxon>
        <taxon>Gunneridae</taxon>
        <taxon>Pentapetalae</taxon>
        <taxon>rosids</taxon>
        <taxon>malvids</taxon>
        <taxon>Brassicales</taxon>
        <taxon>Brassicaceae</taxon>
        <taxon>Brassiceae</taxon>
        <taxon>Eruca</taxon>
    </lineage>
</organism>
<accession>A0ABC8LMN7</accession>
<gene>
    <name evidence="1" type="ORF">ERUC_LOCUS37259</name>
</gene>
<name>A0ABC8LMN7_ERUVS</name>
<sequence length="100" mass="11957">MWYQDMNFSTTRGRPYCNDTSIPSLASTEQEALTNNHGLLNHNIPREGPRELTRTKAETRIEKKSLKHQRKWKRDHNYTKSWYDRGAEIYQAEKYRKGAR</sequence>
<protein>
    <submittedName>
        <fullName evidence="1">Uncharacterized protein</fullName>
    </submittedName>
</protein>
<dbReference type="EMBL" id="CAKOAT010632932">
    <property type="protein sequence ID" value="CAH8384776.1"/>
    <property type="molecule type" value="Genomic_DNA"/>
</dbReference>
<proteinExistence type="predicted"/>